<protein>
    <submittedName>
        <fullName evidence="1">Uncharacterized protein</fullName>
    </submittedName>
</protein>
<comment type="caution">
    <text evidence="1">The sequence shown here is derived from an EMBL/GenBank/DDBJ whole genome shotgun (WGS) entry which is preliminary data.</text>
</comment>
<reference evidence="2" key="1">
    <citation type="journal article" date="2019" name="Int. J. Syst. Evol. Microbiol.">
        <title>The Global Catalogue of Microorganisms (GCM) 10K type strain sequencing project: providing services to taxonomists for standard genome sequencing and annotation.</title>
        <authorList>
            <consortium name="The Broad Institute Genomics Platform"/>
            <consortium name="The Broad Institute Genome Sequencing Center for Infectious Disease"/>
            <person name="Wu L."/>
            <person name="Ma J."/>
        </authorList>
    </citation>
    <scope>NUCLEOTIDE SEQUENCE [LARGE SCALE GENOMIC DNA]</scope>
    <source>
        <strain evidence="2">CGMCC 4.7682</strain>
    </source>
</reference>
<dbReference type="EMBL" id="JBHRWI010000023">
    <property type="protein sequence ID" value="MFC3512499.1"/>
    <property type="molecule type" value="Genomic_DNA"/>
</dbReference>
<sequence length="90" mass="10117">MRIATWLGAAVWAGSWRVMYLEITRWHDVKPTLAFNPGPPIPGTNIRARPGVPLRLLYVACAAAPVVVTGIVRDLRERRRTGHSFRSGRR</sequence>
<dbReference type="Proteomes" id="UP001595764">
    <property type="component" value="Unassembled WGS sequence"/>
</dbReference>
<proteinExistence type="predicted"/>
<dbReference type="RefSeq" id="WP_377875763.1">
    <property type="nucleotide sequence ID" value="NZ_JBHMAY010000084.1"/>
</dbReference>
<gene>
    <name evidence="1" type="ORF">ACFORO_20185</name>
</gene>
<evidence type="ECO:0000313" key="2">
    <source>
        <dbReference type="Proteomes" id="UP001595764"/>
    </source>
</evidence>
<keyword evidence="2" id="KW-1185">Reference proteome</keyword>
<evidence type="ECO:0000313" key="1">
    <source>
        <dbReference type="EMBL" id="MFC3512499.1"/>
    </source>
</evidence>
<accession>A0ABV7QKS5</accession>
<organism evidence="1 2">
    <name type="scientific">Amycolatopsis halotolerans</name>
    <dbReference type="NCBI Taxonomy" id="330083"/>
    <lineage>
        <taxon>Bacteria</taxon>
        <taxon>Bacillati</taxon>
        <taxon>Actinomycetota</taxon>
        <taxon>Actinomycetes</taxon>
        <taxon>Pseudonocardiales</taxon>
        <taxon>Pseudonocardiaceae</taxon>
        <taxon>Amycolatopsis</taxon>
    </lineage>
</organism>
<name>A0ABV7QKS5_9PSEU</name>